<reference evidence="1 2" key="1">
    <citation type="submission" date="2019-09" db="EMBL/GenBank/DDBJ databases">
        <title>Draft genome sequencing and comparative genomics of hatchery-associated Vibrios.</title>
        <authorList>
            <person name="Kehlet-Delgado H."/>
            <person name="Mueller R.S."/>
        </authorList>
    </citation>
    <scope>NUCLEOTIDE SEQUENCE [LARGE SCALE GENOMIC DNA]</scope>
    <source>
        <strain evidence="1 2">081416A</strain>
    </source>
</reference>
<dbReference type="NCBIfam" id="TIGR02566">
    <property type="entry name" value="cas_Csy3"/>
    <property type="match status" value="1"/>
</dbReference>
<sequence>MELPTNLAYERSITPSDVCFFVIWPDGTKEPLRYISRIALGQMETASLAYDSKGNIKESATAEKLAHGNPHAGDFCSVPFGASHIECFFSVSFSSELRKPYKCNSNTVKDTLIKLIDLYEKRIGWQELVTRYLTNICNGSWLWKNTKKAYRYDVELTPWPWSGETVLFENIRANYAEKSDLEAHQNWSAISQLVVDAFSQSNGLTIFEVKATLVLPTNSEIYPSQAFTEKENKSTNNSGNKARTFQNTQIENARSPIIGIYKVGAAIATIDDWYPNALEPLRVSRFGAHKGDVTCYRHPSTQKDLFSIIQNADQYVEHLSASGELSQELTNDLHYLVANLIKGGMFQHKGD</sequence>
<dbReference type="AlphaFoldDB" id="A0A7Y4B5D0"/>
<dbReference type="Proteomes" id="UP000532247">
    <property type="component" value="Unassembled WGS sequence"/>
</dbReference>
<protein>
    <submittedName>
        <fullName evidence="1">Type I-F CRISPR-associated protein Csy3</fullName>
    </submittedName>
</protein>
<organism evidence="1 2">
    <name type="scientific">Vibrio alginolyticus</name>
    <dbReference type="NCBI Taxonomy" id="663"/>
    <lineage>
        <taxon>Bacteria</taxon>
        <taxon>Pseudomonadati</taxon>
        <taxon>Pseudomonadota</taxon>
        <taxon>Gammaproteobacteria</taxon>
        <taxon>Vibrionales</taxon>
        <taxon>Vibrionaceae</taxon>
        <taxon>Vibrio</taxon>
    </lineage>
</organism>
<dbReference type="RefSeq" id="WP_171346104.1">
    <property type="nucleotide sequence ID" value="NZ_VTYF01000012.1"/>
</dbReference>
<name>A0A7Y4B5D0_VIBAL</name>
<evidence type="ECO:0000313" key="1">
    <source>
        <dbReference type="EMBL" id="NOI10968.1"/>
    </source>
</evidence>
<dbReference type="Pfam" id="PF09615">
    <property type="entry name" value="Cas_Csy3"/>
    <property type="match status" value="1"/>
</dbReference>
<evidence type="ECO:0000313" key="2">
    <source>
        <dbReference type="Proteomes" id="UP000532247"/>
    </source>
</evidence>
<proteinExistence type="predicted"/>
<dbReference type="InterPro" id="IPR013399">
    <property type="entry name" value="CRISPR-assoc_prot_Csy3"/>
</dbReference>
<dbReference type="EMBL" id="VTYF01000012">
    <property type="protein sequence ID" value="NOI10968.1"/>
    <property type="molecule type" value="Genomic_DNA"/>
</dbReference>
<accession>A0A7Y4B5D0</accession>
<gene>
    <name evidence="1" type="primary">csy3</name>
    <name evidence="1" type="ORF">F0254_19225</name>
</gene>
<comment type="caution">
    <text evidence="1">The sequence shown here is derived from an EMBL/GenBank/DDBJ whole genome shotgun (WGS) entry which is preliminary data.</text>
</comment>